<name>Q2FLX5_METHJ</name>
<dbReference type="OrthoDB" id="118835at2157"/>
<dbReference type="Proteomes" id="UP000001941">
    <property type="component" value="Chromosome"/>
</dbReference>
<dbReference type="KEGG" id="mhu:Mhun_1429"/>
<dbReference type="PANTHER" id="PTHR34825:SF2">
    <property type="entry name" value="AAA-ATPASE-LIKE DOMAIN-CONTAINING PROTEIN"/>
    <property type="match status" value="1"/>
</dbReference>
<organism evidence="2 3">
    <name type="scientific">Methanospirillum hungatei JF-1 (strain ATCC 27890 / DSM 864 / NBRC 100397 / JF-1)</name>
    <dbReference type="NCBI Taxonomy" id="323259"/>
    <lineage>
        <taxon>Archaea</taxon>
        <taxon>Methanobacteriati</taxon>
        <taxon>Methanobacteriota</taxon>
        <taxon>Stenosarchaea group</taxon>
        <taxon>Methanomicrobia</taxon>
        <taxon>Methanomicrobiales</taxon>
        <taxon>Methanospirillaceae</taxon>
        <taxon>Methanospirillum</taxon>
    </lineage>
</organism>
<dbReference type="GeneID" id="3924092"/>
<dbReference type="InterPro" id="IPR027417">
    <property type="entry name" value="P-loop_NTPase"/>
</dbReference>
<dbReference type="InterPro" id="IPR012547">
    <property type="entry name" value="PDDEXK_9"/>
</dbReference>
<evidence type="ECO:0000313" key="2">
    <source>
        <dbReference type="EMBL" id="ABD41164.1"/>
    </source>
</evidence>
<dbReference type="AlphaFoldDB" id="Q2FLX5"/>
<dbReference type="PANTHER" id="PTHR34825">
    <property type="entry name" value="CONSERVED PROTEIN, WITH A WEAK D-GALACTARATE DEHYDRATASE/ALTRONATE HYDROLASE DOMAIN"/>
    <property type="match status" value="1"/>
</dbReference>
<dbReference type="InterPro" id="IPR018631">
    <property type="entry name" value="AAA-ATPase-like_dom"/>
</dbReference>
<dbReference type="InParanoid" id="Q2FLX5"/>
<feature type="domain" description="AAA-ATPase-like" evidence="1">
    <location>
        <begin position="7"/>
        <end position="222"/>
    </location>
</feature>
<dbReference type="SUPFAM" id="SSF52540">
    <property type="entry name" value="P-loop containing nucleoside triphosphate hydrolases"/>
    <property type="match status" value="1"/>
</dbReference>
<protein>
    <recommendedName>
        <fullName evidence="1">AAA-ATPase-like domain-containing protein</fullName>
    </recommendedName>
</protein>
<accession>Q2FLX5</accession>
<dbReference type="EnsemblBacteria" id="ABD41164">
    <property type="protein sequence ID" value="ABD41164"/>
    <property type="gene ID" value="Mhun_1429"/>
</dbReference>
<dbReference type="HOGENOM" id="CLU_033403_2_0_2"/>
<keyword evidence="3" id="KW-1185">Reference proteome</keyword>
<proteinExistence type="predicted"/>
<dbReference type="EMBL" id="CP000254">
    <property type="protein sequence ID" value="ABD41164.1"/>
    <property type="molecule type" value="Genomic_DNA"/>
</dbReference>
<dbReference type="Pfam" id="PF08011">
    <property type="entry name" value="PDDEXK_9"/>
    <property type="match status" value="1"/>
</dbReference>
<sequence>MAGKRIPYGISNYQTIAREGYLYVDKTRFIRVLEENQEPFVFFLRPRRFGKSLFVSLLSNYYDRLQKDQFNEFFTGTDIWKEPTPKKGSYYVLNFDFSGISTTTEEELVESFSRKIQNYLNLFLAKYNIPITLHSHSSPADVLAEFFSLVFTRIDGQIYVIIDEYDHFANELLGFDIQLFHQSLGGNGFIRKWFEVLKEATKTIVGRIFATGVSPITLDSLTSGFSTARDLTRSPRLHEMMGFTESEVDMLIHEALPEEIIFPGMIETLREYYDGYCFSEDCTARLFNSDMVLYYLTSCLDRQKPPEKLLDSNIISDYSKFEKLMRIKTPDQNFSVLSRITSDGFVSANLTETFTLDISFSEDDFISLLFYLGLLTIQESLPGRVQVKTPNYVIHGLYHDFMMQMISREAGLDVQSSVIADAIYQIAYSGKCDKLVSLVEEVLHAFSNRDYIGFDEKYLKILIFAYAHMSTLYLVKSEYEISGGYIDIAFLPREPWHPDYYALFELKYIKSGQSSPEAINKALKDGIEQMTRYGSSPEWAYQKKVKRWVLVFAGDRCVHNREVTP</sequence>
<evidence type="ECO:0000259" key="1">
    <source>
        <dbReference type="Pfam" id="PF09820"/>
    </source>
</evidence>
<gene>
    <name evidence="2" type="ordered locus">Mhun_1429</name>
</gene>
<dbReference type="STRING" id="323259.Mhun_1429"/>
<reference evidence="3" key="1">
    <citation type="journal article" date="2016" name="Stand. Genomic Sci.">
        <title>Complete genome sequence of Methanospirillum hungatei type strain JF1.</title>
        <authorList>
            <person name="Gunsalus R.P."/>
            <person name="Cook L.E."/>
            <person name="Crable B."/>
            <person name="Rohlin L."/>
            <person name="McDonald E."/>
            <person name="Mouttaki H."/>
            <person name="Sieber J.R."/>
            <person name="Poweleit N."/>
            <person name="Zhou H."/>
            <person name="Lapidus A.L."/>
            <person name="Daligault H.E."/>
            <person name="Land M."/>
            <person name="Gilna P."/>
            <person name="Ivanova N."/>
            <person name="Kyrpides N."/>
            <person name="Culley D.E."/>
            <person name="McInerney M.J."/>
        </authorList>
    </citation>
    <scope>NUCLEOTIDE SEQUENCE [LARGE SCALE GENOMIC DNA]</scope>
    <source>
        <strain evidence="3">ATCC 27890 / DSM 864 / NBRC 100397 / JF-1</strain>
    </source>
</reference>
<dbReference type="RefSeq" id="WP_011448433.1">
    <property type="nucleotide sequence ID" value="NC_007796.1"/>
</dbReference>
<evidence type="ECO:0000313" key="3">
    <source>
        <dbReference type="Proteomes" id="UP000001941"/>
    </source>
</evidence>
<dbReference type="Pfam" id="PF09820">
    <property type="entry name" value="AAA-ATPase_like"/>
    <property type="match status" value="1"/>
</dbReference>